<evidence type="ECO:0000259" key="9">
    <source>
        <dbReference type="Pfam" id="PF12705"/>
    </source>
</evidence>
<dbReference type="GO" id="GO:0051536">
    <property type="term" value="F:iron-sulfur cluster binding"/>
    <property type="evidence" value="ECO:0007669"/>
    <property type="project" value="UniProtKB-KW"/>
</dbReference>
<keyword evidence="8" id="KW-0812">Transmembrane</keyword>
<sequence length="280" mass="31278">MSKGIISASEMERYGYCPLSWWLGRSGVEAEGSEVDSGLAKHREIGDSLRTLLFEESRSRETSSTLLAVVGYITLLVLVALFILWRVGTFEGNIVLIVSLISMLVAAYLLYRLLQSTERIDQLRDDYRLGDGDIEAPDGLSDRSPILKSEKHNLAGRPDYILHEDGIRLPVEVKTGRRPPAPFFSHVLQTGAYCLLIEETTGTPPPEGQLRYGLESEPHTVEWEPKLKAIVLEKLGEMNDALAGRSEVHRNHNRPGKCRNCSRRQGCPERLDRPPAGDNT</sequence>
<evidence type="ECO:0000313" key="10">
    <source>
        <dbReference type="EMBL" id="SUZ52758.1"/>
    </source>
</evidence>
<proteinExistence type="predicted"/>
<organism evidence="10">
    <name type="scientific">marine metagenome</name>
    <dbReference type="NCBI Taxonomy" id="408172"/>
    <lineage>
        <taxon>unclassified sequences</taxon>
        <taxon>metagenomes</taxon>
        <taxon>ecological metagenomes</taxon>
    </lineage>
</organism>
<keyword evidence="8" id="KW-1133">Transmembrane helix</keyword>
<dbReference type="GO" id="GO:0046872">
    <property type="term" value="F:metal ion binding"/>
    <property type="evidence" value="ECO:0007669"/>
    <property type="project" value="UniProtKB-KW"/>
</dbReference>
<dbReference type="InterPro" id="IPR038726">
    <property type="entry name" value="PDDEXK_AddAB-type"/>
</dbReference>
<name>A0A381NFY6_9ZZZZ</name>
<dbReference type="PANTHER" id="PTHR36531:SF6">
    <property type="entry name" value="DNA REPLICATION ATP-DEPENDENT HELICASE_NUCLEASE DNA2"/>
    <property type="match status" value="1"/>
</dbReference>
<dbReference type="InterPro" id="IPR011604">
    <property type="entry name" value="PDDEXK-like_dom_sf"/>
</dbReference>
<gene>
    <name evidence="10" type="ORF">METZ01_LOCUS5612</name>
</gene>
<dbReference type="EMBL" id="UINC01000293">
    <property type="protein sequence ID" value="SUZ52758.1"/>
    <property type="molecule type" value="Genomic_DNA"/>
</dbReference>
<dbReference type="InterPro" id="IPR051827">
    <property type="entry name" value="Cas4_exonuclease"/>
</dbReference>
<feature type="compositionally biased region" description="Basic and acidic residues" evidence="7">
    <location>
        <begin position="266"/>
        <end position="280"/>
    </location>
</feature>
<feature type="transmembrane region" description="Helical" evidence="8">
    <location>
        <begin position="94"/>
        <end position="114"/>
    </location>
</feature>
<dbReference type="Pfam" id="PF12705">
    <property type="entry name" value="PDDEXK_1"/>
    <property type="match status" value="1"/>
</dbReference>
<keyword evidence="2" id="KW-0540">Nuclease</keyword>
<dbReference type="AlphaFoldDB" id="A0A381NFY6"/>
<comment type="cofactor">
    <cofactor evidence="1">
        <name>[4Fe-4S] cluster</name>
        <dbReference type="ChEBI" id="CHEBI:49883"/>
    </cofactor>
</comment>
<feature type="domain" description="PD-(D/E)XK endonuclease-like" evidence="9">
    <location>
        <begin position="6"/>
        <end position="268"/>
    </location>
</feature>
<feature type="compositionally biased region" description="Basic residues" evidence="7">
    <location>
        <begin position="251"/>
        <end position="262"/>
    </location>
</feature>
<accession>A0A381NFY6</accession>
<evidence type="ECO:0000256" key="1">
    <source>
        <dbReference type="ARBA" id="ARBA00001966"/>
    </source>
</evidence>
<feature type="region of interest" description="Disordered" evidence="7">
    <location>
        <begin position="247"/>
        <end position="280"/>
    </location>
</feature>
<evidence type="ECO:0000256" key="6">
    <source>
        <dbReference type="ARBA" id="ARBA00023014"/>
    </source>
</evidence>
<dbReference type="GO" id="GO:0004518">
    <property type="term" value="F:nuclease activity"/>
    <property type="evidence" value="ECO:0007669"/>
    <property type="project" value="UniProtKB-KW"/>
</dbReference>
<dbReference type="Gene3D" id="3.90.320.10">
    <property type="match status" value="1"/>
</dbReference>
<keyword evidence="3" id="KW-0479">Metal-binding</keyword>
<evidence type="ECO:0000256" key="7">
    <source>
        <dbReference type="SAM" id="MobiDB-lite"/>
    </source>
</evidence>
<evidence type="ECO:0000256" key="2">
    <source>
        <dbReference type="ARBA" id="ARBA00022722"/>
    </source>
</evidence>
<keyword evidence="6" id="KW-0411">Iron-sulfur</keyword>
<reference evidence="10" key="1">
    <citation type="submission" date="2018-05" db="EMBL/GenBank/DDBJ databases">
        <authorList>
            <person name="Lanie J.A."/>
            <person name="Ng W.-L."/>
            <person name="Kazmierczak K.M."/>
            <person name="Andrzejewski T.M."/>
            <person name="Davidsen T.M."/>
            <person name="Wayne K.J."/>
            <person name="Tettelin H."/>
            <person name="Glass J.I."/>
            <person name="Rusch D."/>
            <person name="Podicherti R."/>
            <person name="Tsui H.-C.T."/>
            <person name="Winkler M.E."/>
        </authorList>
    </citation>
    <scope>NUCLEOTIDE SEQUENCE</scope>
</reference>
<evidence type="ECO:0000256" key="5">
    <source>
        <dbReference type="ARBA" id="ARBA00023004"/>
    </source>
</evidence>
<evidence type="ECO:0000256" key="3">
    <source>
        <dbReference type="ARBA" id="ARBA00022723"/>
    </source>
</evidence>
<feature type="transmembrane region" description="Helical" evidence="8">
    <location>
        <begin position="66"/>
        <end position="88"/>
    </location>
</feature>
<keyword evidence="8" id="KW-0472">Membrane</keyword>
<dbReference type="GO" id="GO:0016787">
    <property type="term" value="F:hydrolase activity"/>
    <property type="evidence" value="ECO:0007669"/>
    <property type="project" value="UniProtKB-KW"/>
</dbReference>
<keyword evidence="5" id="KW-0408">Iron</keyword>
<protein>
    <recommendedName>
        <fullName evidence="9">PD-(D/E)XK endonuclease-like domain-containing protein</fullName>
    </recommendedName>
</protein>
<evidence type="ECO:0000256" key="8">
    <source>
        <dbReference type="SAM" id="Phobius"/>
    </source>
</evidence>
<evidence type="ECO:0000256" key="4">
    <source>
        <dbReference type="ARBA" id="ARBA00022801"/>
    </source>
</evidence>
<keyword evidence="4" id="KW-0378">Hydrolase</keyword>
<dbReference type="PANTHER" id="PTHR36531">
    <property type="entry name" value="CRISPR-ASSOCIATED EXONUCLEASE CAS4"/>
    <property type="match status" value="1"/>
</dbReference>